<accession>A0A3B0G1Q9</accession>
<dbReference type="InterPro" id="IPR000835">
    <property type="entry name" value="HTH_MarR-typ"/>
</dbReference>
<dbReference type="SMART" id="SM00347">
    <property type="entry name" value="HTH_MARR"/>
    <property type="match status" value="1"/>
</dbReference>
<protein>
    <submittedName>
        <fullName evidence="2">MarR family transcriptional regulator</fullName>
    </submittedName>
</protein>
<feature type="domain" description="HTH marR-type" evidence="1">
    <location>
        <begin position="6"/>
        <end position="138"/>
    </location>
</feature>
<dbReference type="PROSITE" id="PS50995">
    <property type="entry name" value="HTH_MARR_2"/>
    <property type="match status" value="1"/>
</dbReference>
<dbReference type="GO" id="GO:0006950">
    <property type="term" value="P:response to stress"/>
    <property type="evidence" value="ECO:0007669"/>
    <property type="project" value="TreeGrafter"/>
</dbReference>
<name>A0A3B0G1Q9_PSEPS</name>
<organism evidence="2 3">
    <name type="scientific">Pseudarthrobacter phenanthrenivorans</name>
    <name type="common">Arthrobacter phenanthrenivorans</name>
    <dbReference type="NCBI Taxonomy" id="361575"/>
    <lineage>
        <taxon>Bacteria</taxon>
        <taxon>Bacillati</taxon>
        <taxon>Actinomycetota</taxon>
        <taxon>Actinomycetes</taxon>
        <taxon>Micrococcales</taxon>
        <taxon>Micrococcaceae</taxon>
        <taxon>Pseudarthrobacter</taxon>
    </lineage>
</organism>
<dbReference type="PANTHER" id="PTHR33164">
    <property type="entry name" value="TRANSCRIPTIONAL REGULATOR, MARR FAMILY"/>
    <property type="match status" value="1"/>
</dbReference>
<dbReference type="InterPro" id="IPR036388">
    <property type="entry name" value="WH-like_DNA-bd_sf"/>
</dbReference>
<comment type="caution">
    <text evidence="2">The sequence shown here is derived from an EMBL/GenBank/DDBJ whole genome shotgun (WGS) entry which is preliminary data.</text>
</comment>
<sequence length="153" mass="16493">MGAPQYHPAAAALQKLFTLANETEREVARKLELNLTDYRALSTLVQSRPVTVGALAGELGATAATTTAIVTRLESRGYAERLRSAADRRLVHVTATPAAARDIMALMRPLMDATNQHIEALPPARQAAVVDFLDAALTLMQDHLHTLSAKETP</sequence>
<dbReference type="SUPFAM" id="SSF46785">
    <property type="entry name" value="Winged helix' DNA-binding domain"/>
    <property type="match status" value="1"/>
</dbReference>
<dbReference type="InterPro" id="IPR036390">
    <property type="entry name" value="WH_DNA-bd_sf"/>
</dbReference>
<dbReference type="RefSeq" id="WP_120691747.1">
    <property type="nucleotide sequence ID" value="NZ_RBNH01000003.1"/>
</dbReference>
<reference evidence="3" key="2">
    <citation type="submission" date="2018-10" db="EMBL/GenBank/DDBJ databases">
        <authorList>
            <person name="Wang Y."/>
            <person name="Wang J."/>
            <person name="Yang X."/>
            <person name="Wang Z."/>
            <person name="Huang Y."/>
        </authorList>
    </citation>
    <scope>NUCLEOTIDE SEQUENCE [LARGE SCALE GENOMIC DNA]</scope>
    <source>
        <strain evidence="3">J015</strain>
    </source>
</reference>
<dbReference type="InterPro" id="IPR039422">
    <property type="entry name" value="MarR/SlyA-like"/>
</dbReference>
<evidence type="ECO:0000313" key="3">
    <source>
        <dbReference type="Proteomes" id="UP000273159"/>
    </source>
</evidence>
<evidence type="ECO:0000259" key="1">
    <source>
        <dbReference type="PROSITE" id="PS50995"/>
    </source>
</evidence>
<dbReference type="Pfam" id="PF01047">
    <property type="entry name" value="MarR"/>
    <property type="match status" value="1"/>
</dbReference>
<evidence type="ECO:0000313" key="2">
    <source>
        <dbReference type="EMBL" id="RKO26085.1"/>
    </source>
</evidence>
<proteinExistence type="predicted"/>
<dbReference type="EMBL" id="RBNH01000003">
    <property type="protein sequence ID" value="RKO26085.1"/>
    <property type="molecule type" value="Genomic_DNA"/>
</dbReference>
<dbReference type="PANTHER" id="PTHR33164:SF43">
    <property type="entry name" value="HTH-TYPE TRANSCRIPTIONAL REPRESSOR YETL"/>
    <property type="match status" value="1"/>
</dbReference>
<gene>
    <name evidence="2" type="ORF">D7Z96_04870</name>
</gene>
<dbReference type="Gene3D" id="1.10.10.10">
    <property type="entry name" value="Winged helix-like DNA-binding domain superfamily/Winged helix DNA-binding domain"/>
    <property type="match status" value="1"/>
</dbReference>
<dbReference type="GO" id="GO:0003700">
    <property type="term" value="F:DNA-binding transcription factor activity"/>
    <property type="evidence" value="ECO:0007669"/>
    <property type="project" value="InterPro"/>
</dbReference>
<dbReference type="Proteomes" id="UP000273159">
    <property type="component" value="Unassembled WGS sequence"/>
</dbReference>
<dbReference type="AlphaFoldDB" id="A0A3B0G1Q9"/>
<reference evidence="2 3" key="1">
    <citation type="submission" date="2018-10" db="EMBL/GenBank/DDBJ databases">
        <title>Genome-guide identification and characterization of bacteria that degrade polycyclic aromatic hydrocarbons and resist hexavalent chromium simultaneously.</title>
        <authorList>
            <person name="Feng H."/>
        </authorList>
    </citation>
    <scope>NUCLEOTIDE SEQUENCE [LARGE SCALE GENOMIC DNA]</scope>
    <source>
        <strain evidence="2 3">J015</strain>
    </source>
</reference>